<dbReference type="NCBIfam" id="NF008725">
    <property type="entry name" value="PRK11727.1"/>
    <property type="match status" value="1"/>
</dbReference>
<keyword evidence="1 6" id="KW-0963">Cytoplasm</keyword>
<dbReference type="OrthoDB" id="1115728at2"/>
<dbReference type="SUPFAM" id="SSF53335">
    <property type="entry name" value="S-adenosyl-L-methionine-dependent methyltransferases"/>
    <property type="match status" value="1"/>
</dbReference>
<keyword evidence="5 6" id="KW-0949">S-adenosyl-L-methionine</keyword>
<sequence>MHPRNKHQGRYDLQSLSLANPSLKSFVKLNAFNDLSIDFANPIAVKALNKALLMLDYNITDWDIPDQFLCPPIPGRADYIHFLADLIGHNQTSVVKGLDVGVGANVIYPLIGHREYEWDFVGVDINLIAIQNAQRVLDKNNLSSAIELRLQKNPKQIFNGIIREQDFFEFSMCNPPFHASLKDAQAGTKRKMNGLAKTSGNRPSKTENPTLNFGGQAEELYCEGGEISFINQMIEESQRYQHQCRWFTTLVSKSSNLPKIQHLLKASSVKKTNVVEMSQGQKQSRFVAWSYM</sequence>
<dbReference type="InterPro" id="IPR029063">
    <property type="entry name" value="SAM-dependent_MTases_sf"/>
</dbReference>
<dbReference type="Proteomes" id="UP000056322">
    <property type="component" value="Chromosome 1"/>
</dbReference>
<evidence type="ECO:0000256" key="6">
    <source>
        <dbReference type="HAMAP-Rule" id="MF_01848"/>
    </source>
</evidence>
<dbReference type="HAMAP" id="MF_01848">
    <property type="entry name" value="23SrRNA_methyltr_F"/>
    <property type="match status" value="1"/>
</dbReference>
<keyword evidence="4 6" id="KW-0808">Transferase</keyword>
<dbReference type="EC" id="2.1.1.181" evidence="6"/>
<dbReference type="PANTHER" id="PTHR13393">
    <property type="entry name" value="SAM-DEPENDENT METHYLTRANSFERASE"/>
    <property type="match status" value="1"/>
</dbReference>
<keyword evidence="2 6" id="KW-0698">rRNA processing</keyword>
<gene>
    <name evidence="6 7" type="primary">rlmF</name>
    <name evidence="7" type="ORF">BN1209_0571</name>
</gene>
<evidence type="ECO:0000256" key="1">
    <source>
        <dbReference type="ARBA" id="ARBA00022490"/>
    </source>
</evidence>
<name>A0A0B7ITK4_9PROT</name>
<dbReference type="KEGG" id="mbac:BN1209_0571"/>
<dbReference type="InterPro" id="IPR016909">
    <property type="entry name" value="rRNA_lsu_MeTfrase_F"/>
</dbReference>
<dbReference type="Gene3D" id="3.40.50.150">
    <property type="entry name" value="Vaccinia Virus protein VP39"/>
    <property type="match status" value="1"/>
</dbReference>
<accession>A0A0B7ITK4</accession>
<dbReference type="RefSeq" id="WP_045750861.1">
    <property type="nucleotide sequence ID" value="NZ_LN794158.1"/>
</dbReference>
<dbReference type="Pfam" id="PF05971">
    <property type="entry name" value="Methyltransf_10"/>
    <property type="match status" value="1"/>
</dbReference>
<reference evidence="8" key="1">
    <citation type="submission" date="2014-12" db="EMBL/GenBank/DDBJ databases">
        <authorList>
            <person name="Salcher M.M."/>
        </authorList>
    </citation>
    <scope>NUCLEOTIDE SEQUENCE [LARGE SCALE GENOMIC DNA]</scope>
    <source>
        <strain evidence="8">MMS-10A-171</strain>
    </source>
</reference>
<evidence type="ECO:0000313" key="7">
    <source>
        <dbReference type="EMBL" id="CEN55615.1"/>
    </source>
</evidence>
<proteinExistence type="inferred from homology"/>
<dbReference type="HOGENOM" id="CLU_027534_3_0_4"/>
<dbReference type="InterPro" id="IPR010286">
    <property type="entry name" value="METTL16/RlmF"/>
</dbReference>
<comment type="catalytic activity">
    <reaction evidence="6">
        <text>adenosine(1618) in 23S rRNA + S-adenosyl-L-methionine = N(6)-methyladenosine(1618) in 23S rRNA + S-adenosyl-L-homocysteine + H(+)</text>
        <dbReference type="Rhea" id="RHEA:16497"/>
        <dbReference type="Rhea" id="RHEA-COMP:10229"/>
        <dbReference type="Rhea" id="RHEA-COMP:10231"/>
        <dbReference type="ChEBI" id="CHEBI:15378"/>
        <dbReference type="ChEBI" id="CHEBI:57856"/>
        <dbReference type="ChEBI" id="CHEBI:59789"/>
        <dbReference type="ChEBI" id="CHEBI:74411"/>
        <dbReference type="ChEBI" id="CHEBI:74449"/>
        <dbReference type="EC" id="2.1.1.181"/>
    </reaction>
</comment>
<dbReference type="EMBL" id="LN794158">
    <property type="protein sequence ID" value="CEN55615.1"/>
    <property type="molecule type" value="Genomic_DNA"/>
</dbReference>
<keyword evidence="3 6" id="KW-0489">Methyltransferase</keyword>
<evidence type="ECO:0000256" key="3">
    <source>
        <dbReference type="ARBA" id="ARBA00022603"/>
    </source>
</evidence>
<dbReference type="AlphaFoldDB" id="A0A0B7ITK4"/>
<comment type="similarity">
    <text evidence="6">Belongs to the methyltransferase superfamily. METTL16/RlmF family.</text>
</comment>
<evidence type="ECO:0000256" key="5">
    <source>
        <dbReference type="ARBA" id="ARBA00022691"/>
    </source>
</evidence>
<dbReference type="PIRSF" id="PIRSF029038">
    <property type="entry name" value="Mtase_YbiN_prd"/>
    <property type="match status" value="1"/>
</dbReference>
<dbReference type="GO" id="GO:0070475">
    <property type="term" value="P:rRNA base methylation"/>
    <property type="evidence" value="ECO:0007669"/>
    <property type="project" value="TreeGrafter"/>
</dbReference>
<comment type="function">
    <text evidence="6">Specifically methylates the adenine in position 1618 of 23S rRNA.</text>
</comment>
<dbReference type="GO" id="GO:0005737">
    <property type="term" value="C:cytoplasm"/>
    <property type="evidence" value="ECO:0007669"/>
    <property type="project" value="UniProtKB-SubCell"/>
</dbReference>
<dbReference type="GO" id="GO:0052907">
    <property type="term" value="F:23S rRNA (adenine(1618)-N(6))-methyltransferase activity"/>
    <property type="evidence" value="ECO:0007669"/>
    <property type="project" value="UniProtKB-EC"/>
</dbReference>
<protein>
    <recommendedName>
        <fullName evidence="6">Ribosomal RNA large subunit methyltransferase F</fullName>
        <ecNumber evidence="6">2.1.1.181</ecNumber>
    </recommendedName>
    <alternativeName>
        <fullName evidence="6">23S rRNA mA1618 methyltransferase</fullName>
    </alternativeName>
    <alternativeName>
        <fullName evidence="6">rRNA adenine N-6-methyltransferase</fullName>
    </alternativeName>
</protein>
<organism evidence="7 8">
    <name type="scientific">Candidatus Methylopumilus turicensis</name>
    <dbReference type="NCBI Taxonomy" id="1581680"/>
    <lineage>
        <taxon>Bacteria</taxon>
        <taxon>Pseudomonadati</taxon>
        <taxon>Pseudomonadota</taxon>
        <taxon>Betaproteobacteria</taxon>
        <taxon>Nitrosomonadales</taxon>
        <taxon>Methylophilaceae</taxon>
        <taxon>Candidatus Methylopumilus</taxon>
    </lineage>
</organism>
<dbReference type="PANTHER" id="PTHR13393:SF0">
    <property type="entry name" value="RNA N6-ADENOSINE-METHYLTRANSFERASE METTL16"/>
    <property type="match status" value="1"/>
</dbReference>
<comment type="subcellular location">
    <subcellularLocation>
        <location evidence="6">Cytoplasm</location>
    </subcellularLocation>
</comment>
<evidence type="ECO:0000313" key="8">
    <source>
        <dbReference type="Proteomes" id="UP000056322"/>
    </source>
</evidence>
<evidence type="ECO:0000256" key="2">
    <source>
        <dbReference type="ARBA" id="ARBA00022552"/>
    </source>
</evidence>
<evidence type="ECO:0000256" key="4">
    <source>
        <dbReference type="ARBA" id="ARBA00022679"/>
    </source>
</evidence>
<keyword evidence="8" id="KW-1185">Reference proteome</keyword>
<dbReference type="STRING" id="1581680.BN1209_0571"/>